<accession>A0ABP3KC19</accession>
<dbReference type="RefSeq" id="WP_346023828.1">
    <property type="nucleotide sequence ID" value="NZ_BAAADA010000025.1"/>
</dbReference>
<dbReference type="EMBL" id="BAAADA010000025">
    <property type="protein sequence ID" value="GAA0476056.1"/>
    <property type="molecule type" value="Genomic_DNA"/>
</dbReference>
<keyword evidence="2" id="KW-0520">NAD</keyword>
<evidence type="ECO:0000256" key="2">
    <source>
        <dbReference type="ARBA" id="ARBA00023027"/>
    </source>
</evidence>
<reference evidence="5" key="1">
    <citation type="journal article" date="2019" name="Int. J. Syst. Evol. Microbiol.">
        <title>The Global Catalogue of Microorganisms (GCM) 10K type strain sequencing project: providing services to taxonomists for standard genome sequencing and annotation.</title>
        <authorList>
            <consortium name="The Broad Institute Genomics Platform"/>
            <consortium name="The Broad Institute Genome Sequencing Center for Infectious Disease"/>
            <person name="Wu L."/>
            <person name="Ma J."/>
        </authorList>
    </citation>
    <scope>NUCLEOTIDE SEQUENCE [LARGE SCALE GENOMIC DNA]</scope>
    <source>
        <strain evidence="5">JCM 14232</strain>
    </source>
</reference>
<evidence type="ECO:0000256" key="1">
    <source>
        <dbReference type="ARBA" id="ARBA00023002"/>
    </source>
</evidence>
<dbReference type="InterPro" id="IPR016163">
    <property type="entry name" value="Ald_DH_C"/>
</dbReference>
<name>A0ABP3KC19_9LACT</name>
<gene>
    <name evidence="4" type="ORF">GCM10008936_03100</name>
</gene>
<dbReference type="PIRSF" id="PIRSF036410">
    <property type="entry name" value="EutE_PduP"/>
    <property type="match status" value="1"/>
</dbReference>
<dbReference type="InterPro" id="IPR012408">
    <property type="entry name" value="Acetald_propionald_DH-rel"/>
</dbReference>
<feature type="domain" description="Aldehyde dehydrogenase" evidence="3">
    <location>
        <begin position="39"/>
        <end position="423"/>
    </location>
</feature>
<dbReference type="Gene3D" id="3.40.605.10">
    <property type="entry name" value="Aldehyde Dehydrogenase, Chain A, domain 1"/>
    <property type="match status" value="1"/>
</dbReference>
<evidence type="ECO:0000313" key="5">
    <source>
        <dbReference type="Proteomes" id="UP001410648"/>
    </source>
</evidence>
<dbReference type="PANTHER" id="PTHR11699">
    <property type="entry name" value="ALDEHYDE DEHYDROGENASE-RELATED"/>
    <property type="match status" value="1"/>
</dbReference>
<evidence type="ECO:0000313" key="4">
    <source>
        <dbReference type="EMBL" id="GAA0476056.1"/>
    </source>
</evidence>
<protein>
    <submittedName>
        <fullName evidence="4">Aldehyde dehydrogenase EutE</fullName>
    </submittedName>
</protein>
<keyword evidence="5" id="KW-1185">Reference proteome</keyword>
<organism evidence="4 5">
    <name type="scientific">Alkalibacterium indicireducens</name>
    <dbReference type="NCBI Taxonomy" id="398758"/>
    <lineage>
        <taxon>Bacteria</taxon>
        <taxon>Bacillati</taxon>
        <taxon>Bacillota</taxon>
        <taxon>Bacilli</taxon>
        <taxon>Lactobacillales</taxon>
        <taxon>Carnobacteriaceae</taxon>
        <taxon>Alkalibacterium</taxon>
    </lineage>
</organism>
<evidence type="ECO:0000259" key="3">
    <source>
        <dbReference type="Pfam" id="PF00171"/>
    </source>
</evidence>
<dbReference type="Gene3D" id="3.40.309.10">
    <property type="entry name" value="Aldehyde Dehydrogenase, Chain A, domain 2"/>
    <property type="match status" value="1"/>
</dbReference>
<dbReference type="Proteomes" id="UP001410648">
    <property type="component" value="Unassembled WGS sequence"/>
</dbReference>
<comment type="caution">
    <text evidence="4">The sequence shown here is derived from an EMBL/GenBank/DDBJ whole genome shotgun (WGS) entry which is preliminary data.</text>
</comment>
<dbReference type="SUPFAM" id="SSF53720">
    <property type="entry name" value="ALDH-like"/>
    <property type="match status" value="1"/>
</dbReference>
<dbReference type="NCBIfam" id="NF011927">
    <property type="entry name" value="PRK15398.1"/>
    <property type="match status" value="1"/>
</dbReference>
<dbReference type="InterPro" id="IPR016161">
    <property type="entry name" value="Ald_DH/histidinol_DH"/>
</dbReference>
<dbReference type="InterPro" id="IPR015590">
    <property type="entry name" value="Aldehyde_DH_dom"/>
</dbReference>
<dbReference type="Pfam" id="PF00171">
    <property type="entry name" value="Aldedh"/>
    <property type="match status" value="1"/>
</dbReference>
<keyword evidence="1" id="KW-0560">Oxidoreductase</keyword>
<sequence length="468" mass="50492">MENKKEIEILIRSVIKEIRENDAINFSSERTSNGDGIFKQVDSAVQAAKRAQISYASCSLDTRKKLIEAIRLELRPFAEDIAQKTVDETGMGRVEDKITKIILSLNKTPGTEDLVSETITGANGMKLCELTPYGVIGAVTPSTNPPSTVINNAIGMLAAGNSVFFSVHPGAKKVSCWLVSKINEIARNVTGINNLIVTIEEPTIETAQEMMEHPDIAILVVTGGPGVVRQALKSGKKTIGAGAGNPPVLVDETADINKAGSDIVWGASFDNNILCTAEKSVVVVEAVAAQLTDSMEAAGAYVVKNETDIKKLLDMTLTEKGPNKKYIGKDASIILDDADLPYKGSPRLIIMKTNKNHPFVIQEMLMPIVPVVTVDDFEEAMETVYKIEQNLKHTATMHSQNLTRINQLAKKMNTSLFVVNGPSFAGLGAFGEGPTTFTIATPTGEGTTSARHFARKRRMAITSGFSLK</sequence>
<dbReference type="InterPro" id="IPR016162">
    <property type="entry name" value="Ald_DH_N"/>
</dbReference>
<dbReference type="CDD" id="cd07121">
    <property type="entry name" value="ALDH_EutE"/>
    <property type="match status" value="1"/>
</dbReference>
<proteinExistence type="predicted"/>